<comment type="caution">
    <text evidence="2">The sequence shown here is derived from an EMBL/GenBank/DDBJ whole genome shotgun (WGS) entry which is preliminary data.</text>
</comment>
<dbReference type="RefSeq" id="WP_176530591.1">
    <property type="nucleotide sequence ID" value="NZ_CP088022.1"/>
</dbReference>
<reference evidence="2" key="1">
    <citation type="submission" date="2020-06" db="EMBL/GenBank/DDBJ databases">
        <title>Whole Genome Sequence of Bradyrhizobium sp. Strain 66S1MB.</title>
        <authorList>
            <person name="Bromfield E."/>
            <person name="Cloutier S."/>
        </authorList>
    </citation>
    <scope>NUCLEOTIDE SEQUENCE</scope>
    <source>
        <strain evidence="2">66S1MB</strain>
    </source>
</reference>
<feature type="compositionally biased region" description="Basic and acidic residues" evidence="1">
    <location>
        <begin position="1"/>
        <end position="25"/>
    </location>
</feature>
<dbReference type="InterPro" id="IPR021530">
    <property type="entry name" value="AllH-like"/>
</dbReference>
<organism evidence="2">
    <name type="scientific">Bradyrhizobium quebecense</name>
    <dbReference type="NCBI Taxonomy" id="2748629"/>
    <lineage>
        <taxon>Bacteria</taxon>
        <taxon>Pseudomonadati</taxon>
        <taxon>Pseudomonadota</taxon>
        <taxon>Alphaproteobacteria</taxon>
        <taxon>Hyphomicrobiales</taxon>
        <taxon>Nitrobacteraceae</taxon>
        <taxon>Bradyrhizobium</taxon>
    </lineage>
</organism>
<dbReference type="EMBL" id="JABWSX010000001">
    <property type="protein sequence ID" value="NVL06837.1"/>
    <property type="molecule type" value="Genomic_DNA"/>
</dbReference>
<evidence type="ECO:0000256" key="1">
    <source>
        <dbReference type="SAM" id="MobiDB-lite"/>
    </source>
</evidence>
<accession>A0A974AAA0</accession>
<protein>
    <submittedName>
        <fullName evidence="2">DUF2877 domain-containing protein</fullName>
    </submittedName>
</protein>
<evidence type="ECO:0000313" key="2">
    <source>
        <dbReference type="EMBL" id="NVL06837.1"/>
    </source>
</evidence>
<dbReference type="AlphaFoldDB" id="A0A974AAA0"/>
<name>A0A974AAA0_9BRAD</name>
<gene>
    <name evidence="2" type="ORF">HU230_14080</name>
</gene>
<sequence length="314" mass="32310">MLVEGRETDGRQSGRAGAPDERRPESAATVCADVEVGLLADRALRDRAAGQVVAVFERSFYAVIDGIWICVGRIGIGSGPLHVVGDFRWPGLVVGDPVRVADSILWIGATPLANLAARSVWAPPAAPHWSTASLRRGLDTVDEVWGGDLTSEGLAVVGAGHAPGDASALVRAAMPGLAALELILAGSDDDADRESGLASLLGLGPGLTPSGDDLIGGALIALAALGRIECRDALWEHCRALLDGTNDISRIHLRAAALGYGAAALHAAIHATMSGEAAGFRRALTALTAIGHTSGLDAFAGSLIVLRRAALRER</sequence>
<dbReference type="Pfam" id="PF11392">
    <property type="entry name" value="AllH"/>
    <property type="match status" value="1"/>
</dbReference>
<proteinExistence type="predicted"/>
<feature type="region of interest" description="Disordered" evidence="1">
    <location>
        <begin position="1"/>
        <end position="26"/>
    </location>
</feature>